<evidence type="ECO:0000256" key="1">
    <source>
        <dbReference type="SAM" id="Phobius"/>
    </source>
</evidence>
<sequence>MLTRPALPNHTLDSRFCIVFFAVFLSVLSASFKIPYPFQMGYALSLVNQSHI</sequence>
<name>A0ABN0B9C4_9HELI</name>
<evidence type="ECO:0000313" key="2">
    <source>
        <dbReference type="EMBL" id="EFR46096.1"/>
    </source>
</evidence>
<protein>
    <submittedName>
        <fullName evidence="2">Uncharacterized protein</fullName>
    </submittedName>
</protein>
<reference evidence="3" key="1">
    <citation type="journal article" date="2014" name="Genome Announc.">
        <title>Draft genome sequences of six enterohepatic helicobacter species isolated from humans and one from rhesus macaques.</title>
        <authorList>
            <person name="Shen Z."/>
            <person name="Sheh A."/>
            <person name="Young S.K."/>
            <person name="Abouelliel A."/>
            <person name="Ward D.V."/>
            <person name="Earl A.M."/>
            <person name="Fox J.G."/>
        </authorList>
    </citation>
    <scope>NUCLEOTIDE SEQUENCE [LARGE SCALE GENOMIC DNA]</scope>
    <source>
        <strain evidence="3">CCUG 18818</strain>
    </source>
</reference>
<keyword evidence="1" id="KW-0472">Membrane</keyword>
<proteinExistence type="predicted"/>
<keyword evidence="3" id="KW-1185">Reference proteome</keyword>
<keyword evidence="1" id="KW-0812">Transmembrane</keyword>
<dbReference type="Proteomes" id="UP000005755">
    <property type="component" value="Unassembled WGS sequence"/>
</dbReference>
<dbReference type="EMBL" id="DS990391">
    <property type="protein sequence ID" value="EFR46096.1"/>
    <property type="molecule type" value="Genomic_DNA"/>
</dbReference>
<keyword evidence="1" id="KW-1133">Transmembrane helix</keyword>
<dbReference type="RefSeq" id="WP_002955945.1">
    <property type="nucleotide sequence ID" value="NC_020555.1"/>
</dbReference>
<organism evidence="2 3">
    <name type="scientific">Helicobacter cinaedi CCUG 18818 = ATCC BAA-847</name>
    <dbReference type="NCBI Taxonomy" id="537971"/>
    <lineage>
        <taxon>Bacteria</taxon>
        <taxon>Pseudomonadati</taxon>
        <taxon>Campylobacterota</taxon>
        <taxon>Epsilonproteobacteria</taxon>
        <taxon>Campylobacterales</taxon>
        <taxon>Helicobacteraceae</taxon>
        <taxon>Helicobacter</taxon>
    </lineage>
</organism>
<gene>
    <name evidence="2" type="ORF">HCCG_00642</name>
</gene>
<accession>A0ABN0B9C4</accession>
<evidence type="ECO:0000313" key="3">
    <source>
        <dbReference type="Proteomes" id="UP000005755"/>
    </source>
</evidence>
<feature type="transmembrane region" description="Helical" evidence="1">
    <location>
        <begin position="12"/>
        <end position="32"/>
    </location>
</feature>